<dbReference type="Proteomes" id="UP000295142">
    <property type="component" value="Unassembled WGS sequence"/>
</dbReference>
<dbReference type="AlphaFoldDB" id="A0A4R2KKH3"/>
<evidence type="ECO:0000313" key="3">
    <source>
        <dbReference type="EMBL" id="TCO70528.1"/>
    </source>
</evidence>
<feature type="region of interest" description="Disordered" evidence="1">
    <location>
        <begin position="104"/>
        <end position="243"/>
    </location>
</feature>
<dbReference type="NCBIfam" id="TIGR03354">
    <property type="entry name" value="VI_FHA"/>
    <property type="match status" value="1"/>
</dbReference>
<dbReference type="PROSITE" id="PS50006">
    <property type="entry name" value="FHA_DOMAIN"/>
    <property type="match status" value="1"/>
</dbReference>
<comment type="caution">
    <text evidence="3">The sequence shown here is derived from an EMBL/GenBank/DDBJ whole genome shotgun (WGS) entry which is preliminary data.</text>
</comment>
<dbReference type="InterPro" id="IPR008984">
    <property type="entry name" value="SMAD_FHA_dom_sf"/>
</dbReference>
<protein>
    <submittedName>
        <fullName evidence="3">FHA domain protein</fullName>
    </submittedName>
</protein>
<name>A0A4R2KKH3_9RHOB</name>
<feature type="compositionally biased region" description="Basic and acidic residues" evidence="1">
    <location>
        <begin position="197"/>
        <end position="216"/>
    </location>
</feature>
<dbReference type="InterPro" id="IPR017735">
    <property type="entry name" value="T6SS_FHA"/>
</dbReference>
<dbReference type="Pfam" id="PF20232">
    <property type="entry name" value="T6SS_FHA_C"/>
    <property type="match status" value="1"/>
</dbReference>
<evidence type="ECO:0000259" key="2">
    <source>
        <dbReference type="PROSITE" id="PS50006"/>
    </source>
</evidence>
<reference evidence="3 4" key="1">
    <citation type="submission" date="2019-03" db="EMBL/GenBank/DDBJ databases">
        <title>Genomic Encyclopedia of Type Strains, Phase IV (KMG-IV): sequencing the most valuable type-strain genomes for metagenomic binning, comparative biology and taxonomic classification.</title>
        <authorList>
            <person name="Goeker M."/>
        </authorList>
    </citation>
    <scope>NUCLEOTIDE SEQUENCE [LARGE SCALE GENOMIC DNA]</scope>
    <source>
        <strain evidence="3 4">DSM 4868</strain>
    </source>
</reference>
<dbReference type="Pfam" id="PF00498">
    <property type="entry name" value="FHA"/>
    <property type="match status" value="1"/>
</dbReference>
<gene>
    <name evidence="3" type="ORF">EV655_10975</name>
</gene>
<evidence type="ECO:0000313" key="4">
    <source>
        <dbReference type="Proteomes" id="UP000295142"/>
    </source>
</evidence>
<dbReference type="SMART" id="SM00240">
    <property type="entry name" value="FHA"/>
    <property type="match status" value="1"/>
</dbReference>
<dbReference type="SUPFAM" id="SSF49879">
    <property type="entry name" value="SMAD/FHA domain"/>
    <property type="match status" value="1"/>
</dbReference>
<feature type="compositionally biased region" description="Low complexity" evidence="1">
    <location>
        <begin position="175"/>
        <end position="184"/>
    </location>
</feature>
<proteinExistence type="predicted"/>
<dbReference type="Gene3D" id="2.60.200.20">
    <property type="match status" value="1"/>
</dbReference>
<dbReference type="CDD" id="cd00060">
    <property type="entry name" value="FHA"/>
    <property type="match status" value="1"/>
</dbReference>
<keyword evidence="4" id="KW-1185">Reference proteome</keyword>
<dbReference type="EMBL" id="SLWW01000009">
    <property type="protein sequence ID" value="TCO70528.1"/>
    <property type="molecule type" value="Genomic_DNA"/>
</dbReference>
<feature type="domain" description="FHA" evidence="2">
    <location>
        <begin position="26"/>
        <end position="76"/>
    </location>
</feature>
<sequence>MTLTLVLEHAPTPQAETRRRLEAGELSIGRDATADWQIDDPDRFVSRQHCMIHGEGGRFTATDTSSGGLFVDGADRPLGAGNSVTLEDGMRLRLGDYVVRVDLGAQSRPEPGPPRAKGAFEFDFGEAPPYEPPPERPADLPPRFRGAMRSGDFTEPAPEEKGPGFRFDDPFTLDPAAPRRSAPTAEPPAPAGGYFDTRPEPARPEPAHRTEPHATEGLDWGIGARDTQPDHSAAPAAPPPVSDDALRAAFFRGLGIAPPPGCTDPEAEMEALGARFRALTEGLMQLLRARSQEKQNVRVAQTVIGAADVNPLKFLATPREGVEALVTGRGQGYLRPDAAIAASYRDLADHQMRTWIAVQAALRQMIDRFDPARIEKELEDEGLLQTLLAGGRGAKLWQLYQDHYAEIAKAAEDRFLGEVGADFREAYEQGKGR</sequence>
<accession>A0A4R2KKH3</accession>
<organism evidence="3 4">
    <name type="scientific">Rhodovulum euryhalinum</name>
    <dbReference type="NCBI Taxonomy" id="35805"/>
    <lineage>
        <taxon>Bacteria</taxon>
        <taxon>Pseudomonadati</taxon>
        <taxon>Pseudomonadota</taxon>
        <taxon>Alphaproteobacteria</taxon>
        <taxon>Rhodobacterales</taxon>
        <taxon>Paracoccaceae</taxon>
        <taxon>Rhodovulum</taxon>
    </lineage>
</organism>
<dbReference type="InterPro" id="IPR046883">
    <property type="entry name" value="T6SS_FHA_C"/>
</dbReference>
<dbReference type="OrthoDB" id="273564at2"/>
<dbReference type="RefSeq" id="WP_132545212.1">
    <property type="nucleotide sequence ID" value="NZ_SLWW01000009.1"/>
</dbReference>
<dbReference type="InterPro" id="IPR000253">
    <property type="entry name" value="FHA_dom"/>
</dbReference>
<feature type="compositionally biased region" description="Basic and acidic residues" evidence="1">
    <location>
        <begin position="158"/>
        <end position="169"/>
    </location>
</feature>
<evidence type="ECO:0000256" key="1">
    <source>
        <dbReference type="SAM" id="MobiDB-lite"/>
    </source>
</evidence>